<gene>
    <name evidence="1" type="ORF">FHS16_003737</name>
</gene>
<evidence type="ECO:0000313" key="2">
    <source>
        <dbReference type="Proteomes" id="UP000518605"/>
    </source>
</evidence>
<sequence>MIIEPVIKFILADLPLHGSLNKKALGAAGANGVNDMNSMLIESESLYAVVSNTMMEYKTIWCRLENGSYWCYRSRPADTAEQLIKEYNKLERCY</sequence>
<comment type="caution">
    <text evidence="1">The sequence shown here is derived from an EMBL/GenBank/DDBJ whole genome shotgun (WGS) entry which is preliminary data.</text>
</comment>
<dbReference type="AlphaFoldDB" id="A0A7W5C9L5"/>
<accession>A0A7W5C9L5</accession>
<organism evidence="1 2">
    <name type="scientific">Paenibacillus endophyticus</name>
    <dbReference type="NCBI Taxonomy" id="1294268"/>
    <lineage>
        <taxon>Bacteria</taxon>
        <taxon>Bacillati</taxon>
        <taxon>Bacillota</taxon>
        <taxon>Bacilli</taxon>
        <taxon>Bacillales</taxon>
        <taxon>Paenibacillaceae</taxon>
        <taxon>Paenibacillus</taxon>
    </lineage>
</organism>
<protein>
    <submittedName>
        <fullName evidence="1">Uncharacterized protein</fullName>
    </submittedName>
</protein>
<name>A0A7W5C9L5_9BACL</name>
<dbReference type="Proteomes" id="UP000518605">
    <property type="component" value="Unassembled WGS sequence"/>
</dbReference>
<keyword evidence="2" id="KW-1185">Reference proteome</keyword>
<dbReference type="EMBL" id="JACHXW010000011">
    <property type="protein sequence ID" value="MBB3153662.1"/>
    <property type="molecule type" value="Genomic_DNA"/>
</dbReference>
<reference evidence="1 2" key="1">
    <citation type="submission" date="2020-08" db="EMBL/GenBank/DDBJ databases">
        <title>Genomic Encyclopedia of Type Strains, Phase III (KMG-III): the genomes of soil and plant-associated and newly described type strains.</title>
        <authorList>
            <person name="Whitman W."/>
        </authorList>
    </citation>
    <scope>NUCLEOTIDE SEQUENCE [LARGE SCALE GENOMIC DNA]</scope>
    <source>
        <strain evidence="1 2">CECT 8234</strain>
    </source>
</reference>
<evidence type="ECO:0000313" key="1">
    <source>
        <dbReference type="EMBL" id="MBB3153662.1"/>
    </source>
</evidence>
<proteinExistence type="predicted"/>